<dbReference type="GO" id="GO:0005737">
    <property type="term" value="C:cytoplasm"/>
    <property type="evidence" value="ECO:0007669"/>
    <property type="project" value="UniProtKB-SubCell"/>
</dbReference>
<feature type="binding site" evidence="13">
    <location>
        <position position="259"/>
    </location>
    <ligand>
        <name>Mg(2+)</name>
        <dbReference type="ChEBI" id="CHEBI:18420"/>
        <note>shared with beta subunit</note>
    </ligand>
</feature>
<dbReference type="PANTHER" id="PTHR11538:SF41">
    <property type="entry name" value="PHENYLALANINE--TRNA LIGASE, MITOCHONDRIAL"/>
    <property type="match status" value="1"/>
</dbReference>
<evidence type="ECO:0000259" key="14">
    <source>
        <dbReference type="PROSITE" id="PS50862"/>
    </source>
</evidence>
<dbReference type="NCBIfam" id="TIGR00468">
    <property type="entry name" value="pheS"/>
    <property type="match status" value="1"/>
</dbReference>
<dbReference type="InterPro" id="IPR002319">
    <property type="entry name" value="Phenylalanyl-tRNA_Synthase"/>
</dbReference>
<keyword evidence="8 13" id="KW-0067">ATP-binding</keyword>
<gene>
    <name evidence="13" type="primary">pheS</name>
    <name evidence="15" type="ORF">DFR24_2138</name>
</gene>
<keyword evidence="4 13" id="KW-0963">Cytoplasm</keyword>
<dbReference type="PANTHER" id="PTHR11538">
    <property type="entry name" value="PHENYLALANYL-TRNA SYNTHETASE"/>
    <property type="match status" value="1"/>
</dbReference>
<evidence type="ECO:0000256" key="8">
    <source>
        <dbReference type="ARBA" id="ARBA00022840"/>
    </source>
</evidence>
<keyword evidence="9 13" id="KW-0460">Magnesium</keyword>
<comment type="similarity">
    <text evidence="2 13">Belongs to the class-II aminoacyl-tRNA synthetase family. Phe-tRNA synthetase alpha subunit type 1 subfamily.</text>
</comment>
<reference evidence="15 16" key="1">
    <citation type="submission" date="2019-03" db="EMBL/GenBank/DDBJ databases">
        <title>Genomic Encyclopedia of Type Strains, Phase IV (KMG-IV): sequencing the most valuable type-strain genomes for metagenomic binning, comparative biology and taxonomic classification.</title>
        <authorList>
            <person name="Goeker M."/>
        </authorList>
    </citation>
    <scope>NUCLEOTIDE SEQUENCE [LARGE SCALE GENOMIC DNA]</scope>
    <source>
        <strain evidence="15 16">DSM 26377</strain>
    </source>
</reference>
<dbReference type="InterPro" id="IPR010978">
    <property type="entry name" value="tRNA-bd_arm"/>
</dbReference>
<sequence length="342" mass="38719">MSESLDAIQQAALAEISAAPDSRDLEQLRVNYLGKKGRVTELLKQLGGMAPEERKAFGDRVNRVKELVTTALSHRGVQLARKELAAKLASETLDVTLPGRGEGVGGLHPLTRTLNRIERLFNELGFETMDGPEIEDDFHNFGALNIPELHPARAMQDTFYVENGARVLRTHTSPVQIRTMQNVVKSGRTPPIRIICPGRVYRVDSDRTHSPMFHQVEGLYVAEDVSFADLKYDLQTFLSRFFEQDVEALFRPSYFPFVEPGADVHMRWRDPSKGPDHPGRWLELLGCGMVHPKVFEAVGLDPERYTGYAFGMGVERLTMLRYGVDDLRLFFNNDLRFLQQFA</sequence>
<protein>
    <recommendedName>
        <fullName evidence="13">Phenylalanine--tRNA ligase alpha subunit</fullName>
        <ecNumber evidence="13">6.1.1.20</ecNumber>
    </recommendedName>
    <alternativeName>
        <fullName evidence="13">Phenylalanyl-tRNA synthetase alpha subunit</fullName>
        <shortName evidence="13">PheRS</shortName>
    </alternativeName>
</protein>
<evidence type="ECO:0000256" key="9">
    <source>
        <dbReference type="ARBA" id="ARBA00022842"/>
    </source>
</evidence>
<dbReference type="SUPFAM" id="SSF46589">
    <property type="entry name" value="tRNA-binding arm"/>
    <property type="match status" value="1"/>
</dbReference>
<evidence type="ECO:0000256" key="7">
    <source>
        <dbReference type="ARBA" id="ARBA00022741"/>
    </source>
</evidence>
<dbReference type="GO" id="GO:0005524">
    <property type="term" value="F:ATP binding"/>
    <property type="evidence" value="ECO:0007669"/>
    <property type="project" value="UniProtKB-UniRule"/>
</dbReference>
<dbReference type="CDD" id="cd00496">
    <property type="entry name" value="PheRS_alpha_core"/>
    <property type="match status" value="1"/>
</dbReference>
<evidence type="ECO:0000256" key="4">
    <source>
        <dbReference type="ARBA" id="ARBA00022490"/>
    </source>
</evidence>
<dbReference type="InterPro" id="IPR004529">
    <property type="entry name" value="Phe-tRNA-synth_IIc_asu"/>
</dbReference>
<comment type="caution">
    <text evidence="15">The sequence shown here is derived from an EMBL/GenBank/DDBJ whole genome shotgun (WGS) entry which is preliminary data.</text>
</comment>
<dbReference type="SUPFAM" id="SSF55681">
    <property type="entry name" value="Class II aaRS and biotin synthetases"/>
    <property type="match status" value="1"/>
</dbReference>
<evidence type="ECO:0000256" key="11">
    <source>
        <dbReference type="ARBA" id="ARBA00023146"/>
    </source>
</evidence>
<comment type="subunit">
    <text evidence="3 13">Tetramer of two alpha and two beta subunits.</text>
</comment>
<dbReference type="HAMAP" id="MF_00281">
    <property type="entry name" value="Phe_tRNA_synth_alpha1"/>
    <property type="match status" value="1"/>
</dbReference>
<dbReference type="InterPro" id="IPR006195">
    <property type="entry name" value="aa-tRNA-synth_II"/>
</dbReference>
<evidence type="ECO:0000313" key="15">
    <source>
        <dbReference type="EMBL" id="TDU32735.1"/>
    </source>
</evidence>
<dbReference type="GO" id="GO:0000049">
    <property type="term" value="F:tRNA binding"/>
    <property type="evidence" value="ECO:0007669"/>
    <property type="project" value="InterPro"/>
</dbReference>
<comment type="subcellular location">
    <subcellularLocation>
        <location evidence="1 13">Cytoplasm</location>
    </subcellularLocation>
</comment>
<dbReference type="Pfam" id="PF02912">
    <property type="entry name" value="Phe_tRNA-synt_N"/>
    <property type="match status" value="1"/>
</dbReference>
<evidence type="ECO:0000256" key="6">
    <source>
        <dbReference type="ARBA" id="ARBA00022723"/>
    </source>
</evidence>
<comment type="catalytic activity">
    <reaction evidence="12 13">
        <text>tRNA(Phe) + L-phenylalanine + ATP = L-phenylalanyl-tRNA(Phe) + AMP + diphosphate + H(+)</text>
        <dbReference type="Rhea" id="RHEA:19413"/>
        <dbReference type="Rhea" id="RHEA-COMP:9668"/>
        <dbReference type="Rhea" id="RHEA-COMP:9699"/>
        <dbReference type="ChEBI" id="CHEBI:15378"/>
        <dbReference type="ChEBI" id="CHEBI:30616"/>
        <dbReference type="ChEBI" id="CHEBI:33019"/>
        <dbReference type="ChEBI" id="CHEBI:58095"/>
        <dbReference type="ChEBI" id="CHEBI:78442"/>
        <dbReference type="ChEBI" id="CHEBI:78531"/>
        <dbReference type="ChEBI" id="CHEBI:456215"/>
        <dbReference type="EC" id="6.1.1.20"/>
    </reaction>
</comment>
<evidence type="ECO:0000256" key="12">
    <source>
        <dbReference type="ARBA" id="ARBA00049255"/>
    </source>
</evidence>
<dbReference type="EC" id="6.1.1.20" evidence="13"/>
<comment type="cofactor">
    <cofactor evidence="13">
        <name>Mg(2+)</name>
        <dbReference type="ChEBI" id="CHEBI:18420"/>
    </cofactor>
    <text evidence="13">Binds 2 magnesium ions per tetramer.</text>
</comment>
<dbReference type="InterPro" id="IPR045864">
    <property type="entry name" value="aa-tRNA-synth_II/BPL/LPL"/>
</dbReference>
<accession>A0A4R7PET9</accession>
<dbReference type="Proteomes" id="UP000295341">
    <property type="component" value="Unassembled WGS sequence"/>
</dbReference>
<evidence type="ECO:0000256" key="3">
    <source>
        <dbReference type="ARBA" id="ARBA00011209"/>
    </source>
</evidence>
<dbReference type="PROSITE" id="PS50862">
    <property type="entry name" value="AA_TRNA_LIGASE_II"/>
    <property type="match status" value="1"/>
</dbReference>
<evidence type="ECO:0000313" key="16">
    <source>
        <dbReference type="Proteomes" id="UP000295341"/>
    </source>
</evidence>
<evidence type="ECO:0000256" key="13">
    <source>
        <dbReference type="HAMAP-Rule" id="MF_00281"/>
    </source>
</evidence>
<evidence type="ECO:0000256" key="2">
    <source>
        <dbReference type="ARBA" id="ARBA00010207"/>
    </source>
</evidence>
<keyword evidence="6 13" id="KW-0479">Metal-binding</keyword>
<proteinExistence type="inferred from homology"/>
<dbReference type="InterPro" id="IPR022911">
    <property type="entry name" value="Phe_tRNA_ligase_alpha1_bac"/>
</dbReference>
<dbReference type="Gene3D" id="3.30.930.10">
    <property type="entry name" value="Bira Bifunctional Protein, Domain 2"/>
    <property type="match status" value="1"/>
</dbReference>
<evidence type="ECO:0000256" key="5">
    <source>
        <dbReference type="ARBA" id="ARBA00022598"/>
    </source>
</evidence>
<dbReference type="GO" id="GO:0004826">
    <property type="term" value="F:phenylalanine-tRNA ligase activity"/>
    <property type="evidence" value="ECO:0007669"/>
    <property type="project" value="UniProtKB-UniRule"/>
</dbReference>
<keyword evidence="7 13" id="KW-0547">Nucleotide-binding</keyword>
<evidence type="ECO:0000256" key="1">
    <source>
        <dbReference type="ARBA" id="ARBA00004496"/>
    </source>
</evidence>
<dbReference type="FunFam" id="3.30.930.10:FF:000003">
    <property type="entry name" value="Phenylalanine--tRNA ligase alpha subunit"/>
    <property type="match status" value="1"/>
</dbReference>
<dbReference type="OrthoDB" id="9800719at2"/>
<dbReference type="InterPro" id="IPR004188">
    <property type="entry name" value="Phe-tRNA_ligase_II_N"/>
</dbReference>
<dbReference type="GO" id="GO:0000287">
    <property type="term" value="F:magnesium ion binding"/>
    <property type="evidence" value="ECO:0007669"/>
    <property type="project" value="UniProtKB-UniRule"/>
</dbReference>
<evidence type="ECO:0000256" key="10">
    <source>
        <dbReference type="ARBA" id="ARBA00022917"/>
    </source>
</evidence>
<organism evidence="15 16">
    <name type="scientific">Panacagrimonas perspica</name>
    <dbReference type="NCBI Taxonomy" id="381431"/>
    <lineage>
        <taxon>Bacteria</taxon>
        <taxon>Pseudomonadati</taxon>
        <taxon>Pseudomonadota</taxon>
        <taxon>Gammaproteobacteria</taxon>
        <taxon>Nevskiales</taxon>
        <taxon>Nevskiaceae</taxon>
        <taxon>Panacagrimonas</taxon>
    </lineage>
</organism>
<dbReference type="RefSeq" id="WP_133881216.1">
    <property type="nucleotide sequence ID" value="NZ_MWIN01000001.1"/>
</dbReference>
<dbReference type="GO" id="GO:0006432">
    <property type="term" value="P:phenylalanyl-tRNA aminoacylation"/>
    <property type="evidence" value="ECO:0007669"/>
    <property type="project" value="UniProtKB-UniRule"/>
</dbReference>
<keyword evidence="11 13" id="KW-0030">Aminoacyl-tRNA synthetase</keyword>
<dbReference type="AlphaFoldDB" id="A0A4R7PET9"/>
<name>A0A4R7PET9_9GAMM</name>
<dbReference type="EMBL" id="SOBT01000008">
    <property type="protein sequence ID" value="TDU32735.1"/>
    <property type="molecule type" value="Genomic_DNA"/>
</dbReference>
<keyword evidence="5 13" id="KW-0436">Ligase</keyword>
<feature type="domain" description="Aminoacyl-transfer RNA synthetases class-II family profile" evidence="14">
    <location>
        <begin position="117"/>
        <end position="320"/>
    </location>
</feature>
<keyword evidence="16" id="KW-1185">Reference proteome</keyword>
<dbReference type="Pfam" id="PF01409">
    <property type="entry name" value="tRNA-synt_2d"/>
    <property type="match status" value="1"/>
</dbReference>
<keyword evidence="10 13" id="KW-0648">Protein biosynthesis</keyword>